<evidence type="ECO:0000313" key="2">
    <source>
        <dbReference type="Proteomes" id="UP000831120"/>
    </source>
</evidence>
<reference evidence="1 2" key="1">
    <citation type="journal article" date="2022" name="Microbiol. Resour. Announc.">
        <title>Complete Genome Sequences of Thermus Strains Isolated from Senami Hot Spring in Japan.</title>
        <authorList>
            <person name="Miyazaki K."/>
        </authorList>
    </citation>
    <scope>NUCLEOTIDE SEQUENCE [LARGE SCALE GENOMIC DNA]</scope>
    <source>
        <strain evidence="1 2">SNM4-1</strain>
        <plasmid evidence="1 2">pTbrSNM4-1b</plasmid>
    </source>
</reference>
<dbReference type="RefSeq" id="WP_244363945.1">
    <property type="nucleotide sequence ID" value="NZ_AP025594.1"/>
</dbReference>
<keyword evidence="1" id="KW-0614">Plasmid</keyword>
<gene>
    <name evidence="1" type="ORF">TbrSNM41_23150</name>
</gene>
<keyword evidence="2" id="KW-1185">Reference proteome</keyword>
<accession>A0ABM7XMM4</accession>
<name>A0ABM7XMM4_THEBO</name>
<geneLocation type="plasmid" evidence="1 2">
    <name>pTbrSNM4-1b</name>
</geneLocation>
<dbReference type="EMBL" id="AP025594">
    <property type="protein sequence ID" value="BDG17581.1"/>
    <property type="molecule type" value="Genomic_DNA"/>
</dbReference>
<proteinExistence type="predicted"/>
<protein>
    <submittedName>
        <fullName evidence="1">Uncharacterized protein</fullName>
    </submittedName>
</protein>
<evidence type="ECO:0000313" key="1">
    <source>
        <dbReference type="EMBL" id="BDG17581.1"/>
    </source>
</evidence>
<sequence>MGRLLLVLALALGVGWLWGRPKPPPPGVLAPHPPAQSPLGPEDPRVLVKGAYRLEPVARFALEARLLSKRRYRFDRGAAIAPWDFALGWGRMSDTAVLSRMRIWQADRFYFYAGSGEPPIPLGEIGESSANMHLIPASPGVEGPLARARPGQVVRFAGYLVNVYGPDGFFWRTSTTRQDTGAGACEIVFVTAFARR</sequence>
<dbReference type="Proteomes" id="UP000831120">
    <property type="component" value="Plasmid pTbrSNM4-1b"/>
</dbReference>
<organism evidence="1 2">
    <name type="scientific">Thermus brockianus</name>
    <dbReference type="NCBI Taxonomy" id="56956"/>
    <lineage>
        <taxon>Bacteria</taxon>
        <taxon>Thermotogati</taxon>
        <taxon>Deinococcota</taxon>
        <taxon>Deinococci</taxon>
        <taxon>Thermales</taxon>
        <taxon>Thermaceae</taxon>
        <taxon>Thermus</taxon>
    </lineage>
</organism>